<keyword evidence="3 7" id="KW-0347">Helicase</keyword>
<dbReference type="InterPro" id="IPR014818">
    <property type="entry name" value="Phage/plasmid_primase_P4_C"/>
</dbReference>
<dbReference type="Pfam" id="PF08706">
    <property type="entry name" value="D5_N"/>
    <property type="match status" value="1"/>
</dbReference>
<dbReference type="InterPro" id="IPR027417">
    <property type="entry name" value="P-loop_NTPase"/>
</dbReference>
<sequence length="534" mass="58754">MTEPMPKAPAGLIAKLTARRVVSANLNTPPKKFLSEGSRNNDLARIAGFLRGQHGLDGEQLAVALSSLNAVGISPLPEGEVASIARSISNYPAQTRVEYDDGPLAKVLAPFVAETSCRTPATGWLRFDGKRWANDPEGAHAREQIRTRLEQIYQDAVSSGDLEIVKQARGLRTATKIRKVFDLVSTDPKIFRDFGDFDQQESEINLANGTLCLLERSLRTHSPTDCITRLADVEFDPDATCPEFDKFLAAVLPEELRNFVLRLCGYTLLGNPKEQIFTIFHGPGSNGKSTLVDVVASVLGDYSTNVEPSSFIRQKNAGVRDDLARLKGARMVGTSELATGEILDAALVKRMTGGDTITARALYREHFEFRPQFVIFMTTNAMPVIDGGDIALARRLVTVPFNNTISAGQRDPNLPTKIRAEKSGILNRLIEGLAAYQRTGLEIPKQIADEVNKYVASSDLIRGFLDDMCRIGEDETTPARHLYNAYQGWSVSSGTKPLSQPIFKQEVTKRTGIQQRRTNKGQEWPGVGMRPPQL</sequence>
<dbReference type="RefSeq" id="WP_177209567.1">
    <property type="nucleotide sequence ID" value="NZ_FOMW01000047.1"/>
</dbReference>
<dbReference type="GO" id="GO:0004386">
    <property type="term" value="F:helicase activity"/>
    <property type="evidence" value="ECO:0007669"/>
    <property type="project" value="UniProtKB-KW"/>
</dbReference>
<dbReference type="Gene3D" id="3.40.50.300">
    <property type="entry name" value="P-loop containing nucleotide triphosphate hydrolases"/>
    <property type="match status" value="1"/>
</dbReference>
<dbReference type="InterPro" id="IPR004968">
    <property type="entry name" value="DNA_primase/NTPase_C"/>
</dbReference>
<gene>
    <name evidence="7" type="ORF">SAMN04488523_1475</name>
</gene>
<dbReference type="PANTHER" id="PTHR35372:SF2">
    <property type="entry name" value="SF3 HELICASE DOMAIN-CONTAINING PROTEIN"/>
    <property type="match status" value="1"/>
</dbReference>
<dbReference type="Pfam" id="PF19263">
    <property type="entry name" value="DUF5906"/>
    <property type="match status" value="1"/>
</dbReference>
<organism evidence="7 8">
    <name type="scientific">Sulfitobacter brevis</name>
    <dbReference type="NCBI Taxonomy" id="74348"/>
    <lineage>
        <taxon>Bacteria</taxon>
        <taxon>Pseudomonadati</taxon>
        <taxon>Pseudomonadota</taxon>
        <taxon>Alphaproteobacteria</taxon>
        <taxon>Rhodobacterales</taxon>
        <taxon>Roseobacteraceae</taxon>
        <taxon>Sulfitobacter</taxon>
    </lineage>
</organism>
<dbReference type="Proteomes" id="UP000198977">
    <property type="component" value="Unassembled WGS sequence"/>
</dbReference>
<dbReference type="NCBIfam" id="TIGR01613">
    <property type="entry name" value="primase_Cterm"/>
    <property type="match status" value="1"/>
</dbReference>
<keyword evidence="1" id="KW-0547">Nucleotide-binding</keyword>
<accession>A0A1I2HEF5</accession>
<keyword evidence="2" id="KW-0378">Hydrolase</keyword>
<dbReference type="AlphaFoldDB" id="A0A1I2HEF5"/>
<dbReference type="Pfam" id="PF03288">
    <property type="entry name" value="Pox_D5"/>
    <property type="match status" value="1"/>
</dbReference>
<evidence type="ECO:0000256" key="5">
    <source>
        <dbReference type="SAM" id="MobiDB-lite"/>
    </source>
</evidence>
<evidence type="ECO:0000313" key="7">
    <source>
        <dbReference type="EMBL" id="SFF27690.1"/>
    </source>
</evidence>
<dbReference type="SMART" id="SM00942">
    <property type="entry name" value="PriCT_1"/>
    <property type="match status" value="1"/>
</dbReference>
<keyword evidence="8" id="KW-1185">Reference proteome</keyword>
<reference evidence="8" key="1">
    <citation type="submission" date="2016-10" db="EMBL/GenBank/DDBJ databases">
        <authorList>
            <person name="Varghese N."/>
            <person name="Submissions S."/>
        </authorList>
    </citation>
    <scope>NUCLEOTIDE SEQUENCE [LARGE SCALE GENOMIC DNA]</scope>
    <source>
        <strain evidence="8">DSM 11443</strain>
    </source>
</reference>
<feature type="region of interest" description="Disordered" evidence="5">
    <location>
        <begin position="512"/>
        <end position="534"/>
    </location>
</feature>
<dbReference type="PROSITE" id="PS51206">
    <property type="entry name" value="SF3_HELICASE_1"/>
    <property type="match status" value="1"/>
</dbReference>
<feature type="domain" description="SF3 helicase" evidence="6">
    <location>
        <begin position="255"/>
        <end position="414"/>
    </location>
</feature>
<dbReference type="Pfam" id="PF08708">
    <property type="entry name" value="PriCT_1"/>
    <property type="match status" value="1"/>
</dbReference>
<dbReference type="GO" id="GO:0016787">
    <property type="term" value="F:hydrolase activity"/>
    <property type="evidence" value="ECO:0007669"/>
    <property type="project" value="UniProtKB-KW"/>
</dbReference>
<evidence type="ECO:0000259" key="6">
    <source>
        <dbReference type="PROSITE" id="PS51206"/>
    </source>
</evidence>
<dbReference type="GO" id="GO:0005524">
    <property type="term" value="F:ATP binding"/>
    <property type="evidence" value="ECO:0007669"/>
    <property type="project" value="UniProtKB-KW"/>
</dbReference>
<proteinExistence type="predicted"/>
<evidence type="ECO:0000256" key="1">
    <source>
        <dbReference type="ARBA" id="ARBA00022741"/>
    </source>
</evidence>
<dbReference type="InterPro" id="IPR045455">
    <property type="entry name" value="NrS-1_pol-like_helicase"/>
</dbReference>
<dbReference type="InterPro" id="IPR006500">
    <property type="entry name" value="Helicase_put_C_phage/plasmid"/>
</dbReference>
<dbReference type="STRING" id="74348.SAMN04488523_1475"/>
<dbReference type="SMART" id="SM00885">
    <property type="entry name" value="D5_N"/>
    <property type="match status" value="1"/>
</dbReference>
<dbReference type="EMBL" id="FOMW01000047">
    <property type="protein sequence ID" value="SFF27690.1"/>
    <property type="molecule type" value="Genomic_DNA"/>
</dbReference>
<dbReference type="InterPro" id="IPR014820">
    <property type="entry name" value="PriCT_1"/>
</dbReference>
<evidence type="ECO:0000256" key="4">
    <source>
        <dbReference type="ARBA" id="ARBA00022840"/>
    </source>
</evidence>
<dbReference type="InterPro" id="IPR014015">
    <property type="entry name" value="Helicase_SF3_DNA-vir"/>
</dbReference>
<dbReference type="PANTHER" id="PTHR35372">
    <property type="entry name" value="ATP BINDING PROTEIN-RELATED"/>
    <property type="match status" value="1"/>
</dbReference>
<dbReference type="InterPro" id="IPR051620">
    <property type="entry name" value="ORF904-like_C"/>
</dbReference>
<protein>
    <submittedName>
        <fullName evidence="7">Putative DNA primase/helicase</fullName>
    </submittedName>
</protein>
<dbReference type="SUPFAM" id="SSF52540">
    <property type="entry name" value="P-loop containing nucleoside triphosphate hydrolases"/>
    <property type="match status" value="1"/>
</dbReference>
<name>A0A1I2HEF5_9RHOB</name>
<evidence type="ECO:0000256" key="2">
    <source>
        <dbReference type="ARBA" id="ARBA00022801"/>
    </source>
</evidence>
<evidence type="ECO:0000256" key="3">
    <source>
        <dbReference type="ARBA" id="ARBA00022806"/>
    </source>
</evidence>
<evidence type="ECO:0000313" key="8">
    <source>
        <dbReference type="Proteomes" id="UP000198977"/>
    </source>
</evidence>
<keyword evidence="4" id="KW-0067">ATP-binding</keyword>